<evidence type="ECO:0000313" key="1">
    <source>
        <dbReference type="EMBL" id="PQM42494.1"/>
    </source>
</evidence>
<sequence length="292" mass="33604">MLLLIAIRMRVDTQIHPSQPYIRKGTFVEVGKGISPNFEQVLELLLNKEEFLAFAPDTEETRSMINIISVKFPLLKNVSRVYKDEQELETYIGSDLYGTCNQIMNCWNPKIKGAVVFHDQVPTMQYSFSGFLTLQQVLDSFIIFAFQQSDTKNIELPSSLPSGEPSSLKVPWTSYGPSNMRIVPFPTREYTDDEFQSIIKSVMGVLYLLGFLYPISRLISYSVFEKEQKIREGLYMTGLEDGILHLSWFIAYNLQNVSIVYKDEQELETYIGSDLYGTCNQIIRWRISGFLD</sequence>
<dbReference type="STRING" id="2094558.A0A314V179"/>
<reference evidence="1 2" key="1">
    <citation type="submission" date="2018-02" db="EMBL/GenBank/DDBJ databases">
        <title>Draft genome of wild Prunus yedoensis var. nudiflora.</title>
        <authorList>
            <person name="Baek S."/>
            <person name="Kim J.-H."/>
            <person name="Choi K."/>
            <person name="Kim G.-B."/>
            <person name="Cho A."/>
            <person name="Jang H."/>
            <person name="Shin C.-H."/>
            <person name="Yu H.-J."/>
            <person name="Mun J.-H."/>
        </authorList>
    </citation>
    <scope>NUCLEOTIDE SEQUENCE [LARGE SCALE GENOMIC DNA]</scope>
    <source>
        <strain evidence="2">cv. Jeju island</strain>
        <tissue evidence="1">Leaf</tissue>
    </source>
</reference>
<dbReference type="PANTHER" id="PTHR19229:SF267">
    <property type="entry name" value="ABC TRANSPORTER A FAMILY MEMBER 1"/>
    <property type="match status" value="1"/>
</dbReference>
<protein>
    <submittedName>
        <fullName evidence="1">Uncharacterized protein</fullName>
    </submittedName>
</protein>
<dbReference type="PANTHER" id="PTHR19229">
    <property type="entry name" value="ATP-BINDING CASSETTE TRANSPORTER SUBFAMILY A ABCA"/>
    <property type="match status" value="1"/>
</dbReference>
<dbReference type="GO" id="GO:0005319">
    <property type="term" value="F:lipid transporter activity"/>
    <property type="evidence" value="ECO:0007669"/>
    <property type="project" value="TreeGrafter"/>
</dbReference>
<proteinExistence type="predicted"/>
<dbReference type="GO" id="GO:0140359">
    <property type="term" value="F:ABC-type transporter activity"/>
    <property type="evidence" value="ECO:0007669"/>
    <property type="project" value="InterPro"/>
</dbReference>
<gene>
    <name evidence="1" type="ORF">Pyn_21205</name>
</gene>
<dbReference type="GO" id="GO:0016020">
    <property type="term" value="C:membrane"/>
    <property type="evidence" value="ECO:0007669"/>
    <property type="project" value="InterPro"/>
</dbReference>
<keyword evidence="2" id="KW-1185">Reference proteome</keyword>
<dbReference type="AlphaFoldDB" id="A0A314V179"/>
<dbReference type="InterPro" id="IPR026082">
    <property type="entry name" value="ABCA"/>
</dbReference>
<dbReference type="EMBL" id="PJQY01002813">
    <property type="protein sequence ID" value="PQM42494.1"/>
    <property type="molecule type" value="Genomic_DNA"/>
</dbReference>
<evidence type="ECO:0000313" key="2">
    <source>
        <dbReference type="Proteomes" id="UP000250321"/>
    </source>
</evidence>
<dbReference type="Proteomes" id="UP000250321">
    <property type="component" value="Unassembled WGS sequence"/>
</dbReference>
<comment type="caution">
    <text evidence="1">The sequence shown here is derived from an EMBL/GenBank/DDBJ whole genome shotgun (WGS) entry which is preliminary data.</text>
</comment>
<accession>A0A314V179</accession>
<organism evidence="1 2">
    <name type="scientific">Prunus yedoensis var. nudiflora</name>
    <dbReference type="NCBI Taxonomy" id="2094558"/>
    <lineage>
        <taxon>Eukaryota</taxon>
        <taxon>Viridiplantae</taxon>
        <taxon>Streptophyta</taxon>
        <taxon>Embryophyta</taxon>
        <taxon>Tracheophyta</taxon>
        <taxon>Spermatophyta</taxon>
        <taxon>Magnoliopsida</taxon>
        <taxon>eudicotyledons</taxon>
        <taxon>Gunneridae</taxon>
        <taxon>Pentapetalae</taxon>
        <taxon>rosids</taxon>
        <taxon>fabids</taxon>
        <taxon>Rosales</taxon>
        <taxon>Rosaceae</taxon>
        <taxon>Amygdaloideae</taxon>
        <taxon>Amygdaleae</taxon>
        <taxon>Prunus</taxon>
    </lineage>
</organism>
<dbReference type="OrthoDB" id="10255969at2759"/>
<name>A0A314V179_PRUYE</name>